<organism evidence="1 2">
    <name type="scientific">Periplaneta americana</name>
    <name type="common">American cockroach</name>
    <name type="synonym">Blatta americana</name>
    <dbReference type="NCBI Taxonomy" id="6978"/>
    <lineage>
        <taxon>Eukaryota</taxon>
        <taxon>Metazoa</taxon>
        <taxon>Ecdysozoa</taxon>
        <taxon>Arthropoda</taxon>
        <taxon>Hexapoda</taxon>
        <taxon>Insecta</taxon>
        <taxon>Pterygota</taxon>
        <taxon>Neoptera</taxon>
        <taxon>Polyneoptera</taxon>
        <taxon>Dictyoptera</taxon>
        <taxon>Blattodea</taxon>
        <taxon>Blattoidea</taxon>
        <taxon>Blattidae</taxon>
        <taxon>Blattinae</taxon>
        <taxon>Periplaneta</taxon>
    </lineage>
</organism>
<protein>
    <submittedName>
        <fullName evidence="1">Uncharacterized protein</fullName>
    </submittedName>
</protein>
<dbReference type="Proteomes" id="UP001148838">
    <property type="component" value="Unassembled WGS sequence"/>
</dbReference>
<evidence type="ECO:0000313" key="1">
    <source>
        <dbReference type="EMBL" id="KAJ4426168.1"/>
    </source>
</evidence>
<gene>
    <name evidence="1" type="ORF">ANN_26977</name>
</gene>
<comment type="caution">
    <text evidence="1">The sequence shown here is derived from an EMBL/GenBank/DDBJ whole genome shotgun (WGS) entry which is preliminary data.</text>
</comment>
<dbReference type="EMBL" id="JAJSOF020000040">
    <property type="protein sequence ID" value="KAJ4426168.1"/>
    <property type="molecule type" value="Genomic_DNA"/>
</dbReference>
<reference evidence="1 2" key="1">
    <citation type="journal article" date="2022" name="Allergy">
        <title>Genome assembly and annotation of Periplaneta americana reveal a comprehensive cockroach allergen profile.</title>
        <authorList>
            <person name="Wang L."/>
            <person name="Xiong Q."/>
            <person name="Saelim N."/>
            <person name="Wang L."/>
            <person name="Nong W."/>
            <person name="Wan A.T."/>
            <person name="Shi M."/>
            <person name="Liu X."/>
            <person name="Cao Q."/>
            <person name="Hui J.H.L."/>
            <person name="Sookrung N."/>
            <person name="Leung T.F."/>
            <person name="Tungtrongchitr A."/>
            <person name="Tsui S.K.W."/>
        </authorList>
    </citation>
    <scope>NUCLEOTIDE SEQUENCE [LARGE SCALE GENOMIC DNA]</scope>
    <source>
        <strain evidence="1">PWHHKU_190912</strain>
    </source>
</reference>
<name>A0ABQ8RWW0_PERAM</name>
<proteinExistence type="predicted"/>
<accession>A0ABQ8RWW0</accession>
<sequence>MTKRNFGSIGYEALLEVTSDSSLQPRFKNLPVVDFWHSLRREYPVLSKKAITILLPIQSHNNKISYIDIILLYTANIRIGGDWNFMELHRRDSNSLR</sequence>
<keyword evidence="2" id="KW-1185">Reference proteome</keyword>
<evidence type="ECO:0000313" key="2">
    <source>
        <dbReference type="Proteomes" id="UP001148838"/>
    </source>
</evidence>